<dbReference type="EMBL" id="VRKQ01000010">
    <property type="protein sequence ID" value="TXG37479.1"/>
    <property type="molecule type" value="Genomic_DNA"/>
</dbReference>
<dbReference type="AlphaFoldDB" id="A0A5C7GJ82"/>
<dbReference type="Proteomes" id="UP000321080">
    <property type="component" value="Unassembled WGS sequence"/>
</dbReference>
<evidence type="ECO:0000256" key="3">
    <source>
        <dbReference type="ARBA" id="ARBA00023295"/>
    </source>
</evidence>
<dbReference type="OrthoDB" id="9759709at2"/>
<dbReference type="GO" id="GO:0005987">
    <property type="term" value="P:sucrose catabolic process"/>
    <property type="evidence" value="ECO:0007669"/>
    <property type="project" value="TreeGrafter"/>
</dbReference>
<dbReference type="PROSITE" id="PS51257">
    <property type="entry name" value="PROKAR_LIPOPROTEIN"/>
    <property type="match status" value="1"/>
</dbReference>
<dbReference type="InterPro" id="IPR018053">
    <property type="entry name" value="Glyco_hydro_32_AS"/>
</dbReference>
<dbReference type="SMART" id="SM00640">
    <property type="entry name" value="Glyco_32"/>
    <property type="match status" value="1"/>
</dbReference>
<dbReference type="Pfam" id="PF00251">
    <property type="entry name" value="Glyco_hydro_32N"/>
    <property type="match status" value="1"/>
</dbReference>
<evidence type="ECO:0000256" key="1">
    <source>
        <dbReference type="ARBA" id="ARBA00009902"/>
    </source>
</evidence>
<dbReference type="PROSITE" id="PS00609">
    <property type="entry name" value="GLYCOSYL_HYDROL_F32"/>
    <property type="match status" value="1"/>
</dbReference>
<accession>A0A5C7GJ82</accession>
<keyword evidence="8" id="KW-1185">Reference proteome</keyword>
<gene>
    <name evidence="7" type="ORF">FUA22_13105</name>
</gene>
<evidence type="ECO:0000259" key="5">
    <source>
        <dbReference type="Pfam" id="PF00251"/>
    </source>
</evidence>
<dbReference type="PANTHER" id="PTHR42800">
    <property type="entry name" value="EXOINULINASE INUD (AFU_ORTHOLOGUE AFUA_5G00480)"/>
    <property type="match status" value="1"/>
</dbReference>
<feature type="domain" description="Glycosyl hydrolase family 32 C-terminal" evidence="6">
    <location>
        <begin position="373"/>
        <end position="514"/>
    </location>
</feature>
<dbReference type="GO" id="GO:0004575">
    <property type="term" value="F:sucrose alpha-glucosidase activity"/>
    <property type="evidence" value="ECO:0007669"/>
    <property type="project" value="TreeGrafter"/>
</dbReference>
<dbReference type="InterPro" id="IPR001362">
    <property type="entry name" value="Glyco_hydro_32"/>
</dbReference>
<evidence type="ECO:0000256" key="2">
    <source>
        <dbReference type="ARBA" id="ARBA00022801"/>
    </source>
</evidence>
<proteinExistence type="inferred from homology"/>
<evidence type="ECO:0000259" key="6">
    <source>
        <dbReference type="Pfam" id="PF08244"/>
    </source>
</evidence>
<sequence length="532" mass="60657">MKTIRNLITIIFVLFLFVACRQKAENSAESNETISEISYTEEELYRPNFHFTPKKAWMNDPNGMFYYNGYYHLYFQYHPDGNVWGPMHWGHATSTDMISWVEQPIAIYPDELGTIFSGSAVVDIGNTSGFGEVSKAAPIVAMYTNHLDKGDDNISQTQSIAYSNDEGKTFAKFENNPVIDANLKDFRDPKVTWDEERNKWVMVLAAGDKIMFYDSNNLKNWNLLSEFQKEKGSKDGVWECPDLFNLPVVGTDESKWVLFVSIGKGGPNGGSATEYFIGDFDGTTFTMDKDFETSRNKENNYWIDFGRDNYAGVSWSNARRKDGSKLIIGWMSNWDYAQKVPTETWRSAMTIAREVKLQKDDNGYKLLFNPVKELANYRSKKYKNENIEVKGDTKIIDSESIDLASVEIKFNISDLVNDGFTFNLTNKLGDTLAFGYNSTDKNFFVDRRKSGKVKFSENFANEISVAKRTSLSTNISGTIILDKTSIELFFNNGETVMTEVFFPNAPFEKLSIEPKAQEFILGSIEMNKLNFN</sequence>
<dbReference type="InterPro" id="IPR013320">
    <property type="entry name" value="ConA-like_dom_sf"/>
</dbReference>
<dbReference type="InterPro" id="IPR013189">
    <property type="entry name" value="Glyco_hydro_32_C"/>
</dbReference>
<evidence type="ECO:0000313" key="7">
    <source>
        <dbReference type="EMBL" id="TXG37479.1"/>
    </source>
</evidence>
<evidence type="ECO:0000256" key="4">
    <source>
        <dbReference type="RuleBase" id="RU362110"/>
    </source>
</evidence>
<dbReference type="InterPro" id="IPR023296">
    <property type="entry name" value="Glyco_hydro_beta-prop_sf"/>
</dbReference>
<evidence type="ECO:0000313" key="8">
    <source>
        <dbReference type="Proteomes" id="UP000321080"/>
    </source>
</evidence>
<name>A0A5C7GJ82_9FLAO</name>
<dbReference type="Pfam" id="PF08244">
    <property type="entry name" value="Glyco_hydro_32C"/>
    <property type="match status" value="1"/>
</dbReference>
<dbReference type="Gene3D" id="2.115.10.20">
    <property type="entry name" value="Glycosyl hydrolase domain, family 43"/>
    <property type="match status" value="1"/>
</dbReference>
<dbReference type="RefSeq" id="WP_147769005.1">
    <property type="nucleotide sequence ID" value="NZ_VRKQ01000010.1"/>
</dbReference>
<dbReference type="CDD" id="cd18622">
    <property type="entry name" value="GH32_Inu-like"/>
    <property type="match status" value="1"/>
</dbReference>
<comment type="similarity">
    <text evidence="1 4">Belongs to the glycosyl hydrolase 32 family.</text>
</comment>
<dbReference type="GO" id="GO:0005737">
    <property type="term" value="C:cytoplasm"/>
    <property type="evidence" value="ECO:0007669"/>
    <property type="project" value="TreeGrafter"/>
</dbReference>
<organism evidence="7 8">
    <name type="scientific">Seonamhaeicola maritimus</name>
    <dbReference type="NCBI Taxonomy" id="2591822"/>
    <lineage>
        <taxon>Bacteria</taxon>
        <taxon>Pseudomonadati</taxon>
        <taxon>Bacteroidota</taxon>
        <taxon>Flavobacteriia</taxon>
        <taxon>Flavobacteriales</taxon>
        <taxon>Flavobacteriaceae</taxon>
    </lineage>
</organism>
<dbReference type="InterPro" id="IPR013148">
    <property type="entry name" value="Glyco_hydro_32_N"/>
</dbReference>
<dbReference type="SUPFAM" id="SSF49899">
    <property type="entry name" value="Concanavalin A-like lectins/glucanases"/>
    <property type="match status" value="1"/>
</dbReference>
<reference evidence="7 8" key="1">
    <citation type="submission" date="2019-08" db="EMBL/GenBank/DDBJ databases">
        <title>Seonamhaeicola sediminis sp. nov., isolated from marine sediment.</title>
        <authorList>
            <person name="Cao W.R."/>
        </authorList>
    </citation>
    <scope>NUCLEOTIDE SEQUENCE [LARGE SCALE GENOMIC DNA]</scope>
    <source>
        <strain evidence="7 8">1505</strain>
    </source>
</reference>
<comment type="caution">
    <text evidence="7">The sequence shown here is derived from an EMBL/GenBank/DDBJ whole genome shotgun (WGS) entry which is preliminary data.</text>
</comment>
<dbReference type="Gene3D" id="2.60.120.560">
    <property type="entry name" value="Exo-inulinase, domain 1"/>
    <property type="match status" value="1"/>
</dbReference>
<keyword evidence="2 4" id="KW-0378">Hydrolase</keyword>
<protein>
    <submittedName>
        <fullName evidence="7">Glycoside hydrolase family 32 protein</fullName>
    </submittedName>
</protein>
<dbReference type="PANTHER" id="PTHR42800:SF1">
    <property type="entry name" value="EXOINULINASE INUD (AFU_ORTHOLOGUE AFUA_5G00480)"/>
    <property type="match status" value="1"/>
</dbReference>
<feature type="domain" description="Glycosyl hydrolase family 32 N-terminal" evidence="5">
    <location>
        <begin position="50"/>
        <end position="370"/>
    </location>
</feature>
<keyword evidence="3 4" id="KW-0326">Glycosidase</keyword>
<dbReference type="SUPFAM" id="SSF75005">
    <property type="entry name" value="Arabinanase/levansucrase/invertase"/>
    <property type="match status" value="1"/>
</dbReference>